<organism evidence="2 3">
    <name type="scientific">Mycena rosella</name>
    <name type="common">Pink bonnet</name>
    <name type="synonym">Agaricus rosellus</name>
    <dbReference type="NCBI Taxonomy" id="1033263"/>
    <lineage>
        <taxon>Eukaryota</taxon>
        <taxon>Fungi</taxon>
        <taxon>Dikarya</taxon>
        <taxon>Basidiomycota</taxon>
        <taxon>Agaricomycotina</taxon>
        <taxon>Agaricomycetes</taxon>
        <taxon>Agaricomycetidae</taxon>
        <taxon>Agaricales</taxon>
        <taxon>Marasmiineae</taxon>
        <taxon>Mycenaceae</taxon>
        <taxon>Mycena</taxon>
    </lineage>
</organism>
<protein>
    <submittedName>
        <fullName evidence="2">Uncharacterized protein</fullName>
    </submittedName>
</protein>
<keyword evidence="3" id="KW-1185">Reference proteome</keyword>
<accession>A0AAD7GJN1</accession>
<name>A0AAD7GJN1_MYCRO</name>
<keyword evidence="1" id="KW-0472">Membrane</keyword>
<evidence type="ECO:0000256" key="1">
    <source>
        <dbReference type="SAM" id="Phobius"/>
    </source>
</evidence>
<keyword evidence="1" id="KW-0812">Transmembrane</keyword>
<comment type="caution">
    <text evidence="2">The sequence shown here is derived from an EMBL/GenBank/DDBJ whole genome shotgun (WGS) entry which is preliminary data.</text>
</comment>
<reference evidence="2" key="1">
    <citation type="submission" date="2023-03" db="EMBL/GenBank/DDBJ databases">
        <title>Massive genome expansion in bonnet fungi (Mycena s.s.) driven by repeated elements and novel gene families across ecological guilds.</title>
        <authorList>
            <consortium name="Lawrence Berkeley National Laboratory"/>
            <person name="Harder C.B."/>
            <person name="Miyauchi S."/>
            <person name="Viragh M."/>
            <person name="Kuo A."/>
            <person name="Thoen E."/>
            <person name="Andreopoulos B."/>
            <person name="Lu D."/>
            <person name="Skrede I."/>
            <person name="Drula E."/>
            <person name="Henrissat B."/>
            <person name="Morin E."/>
            <person name="Kohler A."/>
            <person name="Barry K."/>
            <person name="LaButti K."/>
            <person name="Morin E."/>
            <person name="Salamov A."/>
            <person name="Lipzen A."/>
            <person name="Mereny Z."/>
            <person name="Hegedus B."/>
            <person name="Baldrian P."/>
            <person name="Stursova M."/>
            <person name="Weitz H."/>
            <person name="Taylor A."/>
            <person name="Grigoriev I.V."/>
            <person name="Nagy L.G."/>
            <person name="Martin F."/>
            <person name="Kauserud H."/>
        </authorList>
    </citation>
    <scope>NUCLEOTIDE SEQUENCE</scope>
    <source>
        <strain evidence="2">CBHHK067</strain>
    </source>
</reference>
<dbReference type="EMBL" id="JARKIE010000044">
    <property type="protein sequence ID" value="KAJ7693940.1"/>
    <property type="molecule type" value="Genomic_DNA"/>
</dbReference>
<evidence type="ECO:0000313" key="3">
    <source>
        <dbReference type="Proteomes" id="UP001221757"/>
    </source>
</evidence>
<dbReference type="InterPro" id="IPR044878">
    <property type="entry name" value="UbiA_sf"/>
</dbReference>
<dbReference type="Gene3D" id="1.10.357.140">
    <property type="entry name" value="UbiA prenyltransferase"/>
    <property type="match status" value="1"/>
</dbReference>
<keyword evidence="1" id="KW-1133">Transmembrane helix</keyword>
<proteinExistence type="predicted"/>
<feature type="transmembrane region" description="Helical" evidence="1">
    <location>
        <begin position="168"/>
        <end position="187"/>
    </location>
</feature>
<dbReference type="AlphaFoldDB" id="A0AAD7GJN1"/>
<feature type="transmembrane region" description="Helical" evidence="1">
    <location>
        <begin position="103"/>
        <end position="133"/>
    </location>
</feature>
<sequence length="279" mass="31030">MRPTYKTAATKPFGSQITRAPELCGVEPVPVGCRTNLRQNGNGFVAECCTEAFYVNRVDKLQILDATSLVAAPSGLFPNCQITSFGWVMQCIQRHPASQSDTVPILGLSLAVSMVLAGPTYIAAFICGFPSLWLELHLLTFEMIGLKEDRLSKPNRPIVSGRISLQSAQLYLCVGALSFLYSAYYRVGGMSRNWFLKFFLEALGYVLLLGHDNYIRPRTKPFLNVHHRRCLSADHYGMHSPKRILVAYRAGPCARLSRPIRGCRNWAKNTGDSPSRPLC</sequence>
<dbReference type="Proteomes" id="UP001221757">
    <property type="component" value="Unassembled WGS sequence"/>
</dbReference>
<gene>
    <name evidence="2" type="ORF">B0H17DRAFT_1178840</name>
</gene>
<feature type="non-terminal residue" evidence="2">
    <location>
        <position position="1"/>
    </location>
</feature>
<evidence type="ECO:0000313" key="2">
    <source>
        <dbReference type="EMBL" id="KAJ7693940.1"/>
    </source>
</evidence>